<evidence type="ECO:0000256" key="5">
    <source>
        <dbReference type="ARBA" id="ARBA00015611"/>
    </source>
</evidence>
<evidence type="ECO:0000256" key="6">
    <source>
        <dbReference type="ARBA" id="ARBA00022438"/>
    </source>
</evidence>
<dbReference type="SUPFAM" id="SSF55486">
    <property type="entry name" value="Metalloproteases ('zincins'), catalytic domain"/>
    <property type="match status" value="1"/>
</dbReference>
<comment type="similarity">
    <text evidence="3">Belongs to the peptidase M1 family.</text>
</comment>
<dbReference type="EMBL" id="PISJ01000017">
    <property type="protein sequence ID" value="PKF32383.1"/>
    <property type="molecule type" value="Genomic_DNA"/>
</dbReference>
<name>A0A2N0WCU4_9GAMM</name>
<evidence type="ECO:0000256" key="4">
    <source>
        <dbReference type="ARBA" id="ARBA00012564"/>
    </source>
</evidence>
<dbReference type="Pfam" id="PF17432">
    <property type="entry name" value="DUF3458_C"/>
    <property type="match status" value="1"/>
</dbReference>
<evidence type="ECO:0000256" key="2">
    <source>
        <dbReference type="ARBA" id="ARBA00001947"/>
    </source>
</evidence>
<dbReference type="Gene3D" id="1.25.50.10">
    <property type="entry name" value="Peptidase M1, alanyl aminopeptidase, C-terminal domain"/>
    <property type="match status" value="1"/>
</dbReference>
<organism evidence="17 18">
    <name type="scientific">Acinetobacter proteolyticus</name>
    <dbReference type="NCBI Taxonomy" id="1776741"/>
    <lineage>
        <taxon>Bacteria</taxon>
        <taxon>Pseudomonadati</taxon>
        <taxon>Pseudomonadota</taxon>
        <taxon>Gammaproteobacteria</taxon>
        <taxon>Moraxellales</taxon>
        <taxon>Moraxellaceae</taxon>
        <taxon>Acinetobacter</taxon>
    </lineage>
</organism>
<dbReference type="GO" id="GO:0008237">
    <property type="term" value="F:metallopeptidase activity"/>
    <property type="evidence" value="ECO:0007669"/>
    <property type="project" value="UniProtKB-UniRule"/>
</dbReference>
<dbReference type="Pfam" id="PF11940">
    <property type="entry name" value="DUF3458"/>
    <property type="match status" value="1"/>
</dbReference>
<evidence type="ECO:0000256" key="10">
    <source>
        <dbReference type="ARBA" id="ARBA00022833"/>
    </source>
</evidence>
<evidence type="ECO:0000313" key="18">
    <source>
        <dbReference type="Proteomes" id="UP000233553"/>
    </source>
</evidence>
<gene>
    <name evidence="17" type="ORF">CW311_14245</name>
</gene>
<dbReference type="Pfam" id="PF17900">
    <property type="entry name" value="Peptidase_M1_N"/>
    <property type="match status" value="1"/>
</dbReference>
<comment type="caution">
    <text evidence="17">The sequence shown here is derived from an EMBL/GenBank/DDBJ whole genome shotgun (WGS) entry which is preliminary data.</text>
</comment>
<comment type="catalytic activity">
    <reaction evidence="1">
        <text>Release of an N-terminal amino acid, Xaa-|-Yaa- from a peptide, amide or arylamide. Xaa is preferably Ala, but may be most amino acids including Pro (slow action). When a terminal hydrophobic residue is followed by a prolyl residue, the two may be released as an intact Xaa-Pro dipeptide.</text>
        <dbReference type="EC" id="3.4.11.2"/>
    </reaction>
</comment>
<dbReference type="RefSeq" id="WP_101236936.1">
    <property type="nucleotide sequence ID" value="NZ_PISJ01000017.1"/>
</dbReference>
<dbReference type="InterPro" id="IPR035414">
    <property type="entry name" value="Peptidase_M1_pepN_Ig-like"/>
</dbReference>
<evidence type="ECO:0000259" key="13">
    <source>
        <dbReference type="Pfam" id="PF01433"/>
    </source>
</evidence>
<protein>
    <recommendedName>
        <fullName evidence="5 12">Aminopeptidase N</fullName>
        <ecNumber evidence="4 12">3.4.11.2</ecNumber>
    </recommendedName>
</protein>
<dbReference type="InterPro" id="IPR037144">
    <property type="entry name" value="Peptidase_M1_pepN_C_sf"/>
</dbReference>
<keyword evidence="8" id="KW-0479">Metal-binding</keyword>
<evidence type="ECO:0000256" key="9">
    <source>
        <dbReference type="ARBA" id="ARBA00022801"/>
    </source>
</evidence>
<dbReference type="InterPro" id="IPR001930">
    <property type="entry name" value="Peptidase_M1"/>
</dbReference>
<feature type="domain" description="Peptidase M1 membrane alanine aminopeptidase" evidence="13">
    <location>
        <begin position="232"/>
        <end position="444"/>
    </location>
</feature>
<reference evidence="17 18" key="1">
    <citation type="submission" date="2017-12" db="EMBL/GenBank/DDBJ databases">
        <title>Draft Genome sequences of multiple microbial strains isolated from spacecraft associated surfaces.</title>
        <authorList>
            <person name="Seuylemezian A."/>
            <person name="Vaishampayan P."/>
            <person name="Venkateswaran K."/>
        </authorList>
    </citation>
    <scope>NUCLEOTIDE SEQUENCE [LARGE SCALE GENOMIC DNA]</scope>
    <source>
        <strain evidence="17 18">2P01AA</strain>
    </source>
</reference>
<dbReference type="AlphaFoldDB" id="A0A2N0WCU4"/>
<dbReference type="GO" id="GO:0006508">
    <property type="term" value="P:proteolysis"/>
    <property type="evidence" value="ECO:0007669"/>
    <property type="project" value="UniProtKB-UniRule"/>
</dbReference>
<dbReference type="InterPro" id="IPR038438">
    <property type="entry name" value="PepN_Ig-like_sf"/>
</dbReference>
<keyword evidence="6 17" id="KW-0031">Aminopeptidase</keyword>
<dbReference type="NCBIfam" id="TIGR02414">
    <property type="entry name" value="pepN_proteo"/>
    <property type="match status" value="1"/>
</dbReference>
<keyword evidence="7" id="KW-0645">Protease</keyword>
<proteinExistence type="inferred from homology"/>
<keyword evidence="11" id="KW-0482">Metalloprotease</keyword>
<comment type="cofactor">
    <cofactor evidence="2">
        <name>Zn(2+)</name>
        <dbReference type="ChEBI" id="CHEBI:29105"/>
    </cofactor>
</comment>
<dbReference type="Pfam" id="PF01433">
    <property type="entry name" value="Peptidase_M1"/>
    <property type="match status" value="1"/>
</dbReference>
<keyword evidence="9" id="KW-0378">Hydrolase</keyword>
<dbReference type="FunFam" id="3.30.2010.30:FF:000002">
    <property type="entry name" value="Putative aminopeptidase N"/>
    <property type="match status" value="1"/>
</dbReference>
<dbReference type="PANTHER" id="PTHR46322:SF1">
    <property type="entry name" value="PUROMYCIN-SENSITIVE AMINOPEPTIDASE"/>
    <property type="match status" value="1"/>
</dbReference>
<dbReference type="InterPro" id="IPR027268">
    <property type="entry name" value="Peptidase_M4/M1_CTD_sf"/>
</dbReference>
<dbReference type="CDD" id="cd09600">
    <property type="entry name" value="M1_APN"/>
    <property type="match status" value="1"/>
</dbReference>
<evidence type="ECO:0000256" key="12">
    <source>
        <dbReference type="NCBIfam" id="TIGR02414"/>
    </source>
</evidence>
<feature type="domain" description="Peptidase M1 alanyl aminopeptidase C-terminal" evidence="15">
    <location>
        <begin position="560"/>
        <end position="865"/>
    </location>
</feature>
<evidence type="ECO:0000256" key="8">
    <source>
        <dbReference type="ARBA" id="ARBA00022723"/>
    </source>
</evidence>
<feature type="domain" description="Peptidase M1 alanyl aminopeptidase Ig-like fold" evidence="14">
    <location>
        <begin position="450"/>
        <end position="554"/>
    </location>
</feature>
<feature type="domain" description="Aminopeptidase N-like N-terminal" evidence="16">
    <location>
        <begin position="53"/>
        <end position="192"/>
    </location>
</feature>
<dbReference type="InterPro" id="IPR024601">
    <property type="entry name" value="Peptidase_M1_pepN_C"/>
</dbReference>
<dbReference type="GO" id="GO:0008270">
    <property type="term" value="F:zinc ion binding"/>
    <property type="evidence" value="ECO:0007669"/>
    <property type="project" value="InterPro"/>
</dbReference>
<evidence type="ECO:0000313" key="17">
    <source>
        <dbReference type="EMBL" id="PKF32383.1"/>
    </source>
</evidence>
<dbReference type="InterPro" id="IPR045357">
    <property type="entry name" value="Aminopeptidase_N-like_N"/>
</dbReference>
<dbReference type="GO" id="GO:0016285">
    <property type="term" value="F:alanyl aminopeptidase activity"/>
    <property type="evidence" value="ECO:0007669"/>
    <property type="project" value="UniProtKB-EC"/>
</dbReference>
<dbReference type="Proteomes" id="UP000233553">
    <property type="component" value="Unassembled WGS sequence"/>
</dbReference>
<dbReference type="EC" id="3.4.11.2" evidence="4 12"/>
<keyword evidence="10" id="KW-0862">Zinc</keyword>
<dbReference type="Gene3D" id="1.10.390.10">
    <property type="entry name" value="Neutral Protease Domain 2"/>
    <property type="match status" value="1"/>
</dbReference>
<evidence type="ECO:0000256" key="11">
    <source>
        <dbReference type="ARBA" id="ARBA00023049"/>
    </source>
</evidence>
<evidence type="ECO:0000256" key="1">
    <source>
        <dbReference type="ARBA" id="ARBA00000098"/>
    </source>
</evidence>
<evidence type="ECO:0000256" key="7">
    <source>
        <dbReference type="ARBA" id="ARBA00022670"/>
    </source>
</evidence>
<dbReference type="Gene3D" id="2.60.40.1730">
    <property type="entry name" value="tricorn interacting facor f3 domain"/>
    <property type="match status" value="1"/>
</dbReference>
<dbReference type="InterPro" id="IPR012779">
    <property type="entry name" value="Peptidase_M1_pepN"/>
</dbReference>
<dbReference type="PANTHER" id="PTHR46322">
    <property type="entry name" value="PUROMYCIN-SENSITIVE AMINOPEPTIDASE"/>
    <property type="match status" value="1"/>
</dbReference>
<dbReference type="Gene3D" id="3.30.2010.30">
    <property type="match status" value="1"/>
</dbReference>
<evidence type="ECO:0000256" key="3">
    <source>
        <dbReference type="ARBA" id="ARBA00010136"/>
    </source>
</evidence>
<dbReference type="InterPro" id="IPR014782">
    <property type="entry name" value="Peptidase_M1_dom"/>
</dbReference>
<sequence length="868" mass="98148">MNIAAQPPVQADQTIYLKDYQKPSFLVESINLDIQVYDDHTLVDSTLVMKRQTAGALVLLGRDLELKSIQLNGQTLSAEQYDLDSEQLLITDAPDQVILKTQVVIHPESNTQLEGLYKAGDLFVTQNEPEGFRKITFYPDRPDVLAEFTTRVEADKKYPVLLANGNLLETGEAGEDRHFAIWQDPTKKPSYLFACVIGDLAVLKDRYTTSEGRDVALEIYAIEKDIPKCHIAMEALKHSMRWDEEHYGRPYDLDNYMIVAVSQFNMGAMENKGLNIFNTSCVLADEEYTTDAAIMRVQSVIAHEYFHNWTGNRITCRDWFQLCLKEGLTVFRDQSFSEDLQSAAVQRIDDVAVLKSHQFPEDAGPLSHPPRPDHFVEINNFYTATVYEKGAEINRMMATLLGQEKYRQGTDEYFLRHDGQAVTVEDWVAALSAGSGVDLSNFLTWYNQPGTPKLEAKGEYDAAAQTYRLSFKQSLKAHPKYPNLKAVPIPVALALFNANTGEQYTLHSTDLFVNEVKDGVYLFDQDEAIIEFTGVTEQPVASLLRNFSTPVNLVFDYSNDDLAFLIQHETNGFNQWQATQTLLERILLEDHKVDTYIQAIKNTLPDLVNKDPLLASRLFDVPSENYLGSRIDLDYEPELVREKREAVLDRLARDLGSFWEELFLNLDPDTQKDFSQAMGVRAIRSIALSMIARQGNDDAFGYAYKLLTETSNMSERLGALRVLVWNDAPQAQAALADFYNRFKDEALSLDQWFSIQASNPCATAETIEYLTKHADYDLGTPNRIRAVSGGLAANPVNTWSFGVYHFIELAAYLDEKNPILGSRLLQVLSRWYTLAEPQRSQVQQALKALQPKVKSKNVAETLNSLLSI</sequence>
<evidence type="ECO:0000259" key="14">
    <source>
        <dbReference type="Pfam" id="PF11940"/>
    </source>
</evidence>
<dbReference type="Gene3D" id="2.60.40.1840">
    <property type="match status" value="1"/>
</dbReference>
<dbReference type="PRINTS" id="PR00756">
    <property type="entry name" value="ALADIPTASE"/>
</dbReference>
<evidence type="ECO:0000259" key="15">
    <source>
        <dbReference type="Pfam" id="PF17432"/>
    </source>
</evidence>
<evidence type="ECO:0000259" key="16">
    <source>
        <dbReference type="Pfam" id="PF17900"/>
    </source>
</evidence>
<dbReference type="SUPFAM" id="SSF63737">
    <property type="entry name" value="Leukotriene A4 hydrolase N-terminal domain"/>
    <property type="match status" value="1"/>
</dbReference>
<accession>A0A2N0WCU4</accession>
<dbReference type="InterPro" id="IPR042097">
    <property type="entry name" value="Aminopeptidase_N-like_N_sf"/>
</dbReference>